<proteinExistence type="inferred from homology"/>
<evidence type="ECO:0000256" key="6">
    <source>
        <dbReference type="ARBA" id="ARBA00022605"/>
    </source>
</evidence>
<dbReference type="InterPro" id="IPR020625">
    <property type="entry name" value="Schiff_base-form_aldolases_AS"/>
</dbReference>
<comment type="caution">
    <text evidence="16">The sequence shown here is derived from an EMBL/GenBank/DDBJ whole genome shotgun (WGS) entry which is preliminary data.</text>
</comment>
<evidence type="ECO:0000313" key="16">
    <source>
        <dbReference type="EMBL" id="MBO8472171.1"/>
    </source>
</evidence>
<dbReference type="EMBL" id="JADIMA010000008">
    <property type="protein sequence ID" value="MBO8472171.1"/>
    <property type="molecule type" value="Genomic_DNA"/>
</dbReference>
<dbReference type="InterPro" id="IPR005263">
    <property type="entry name" value="DapA"/>
</dbReference>
<evidence type="ECO:0000256" key="5">
    <source>
        <dbReference type="ARBA" id="ARBA00022490"/>
    </source>
</evidence>
<evidence type="ECO:0000256" key="10">
    <source>
        <dbReference type="ARBA" id="ARBA00023270"/>
    </source>
</evidence>
<sequence length="297" mass="32059">MGKNNIWSGCGTALITPFDDEGNVDYEVYESLLRRQVEADVDFLVPLGTTAETPNLSDEEKINLLKITKANCGGKPVLCGAGSNSTAGTIRNIRMLAPYGADAFLVVVPYYNKPTQQGMYEHFKAILEATGKPLVIYNVPGRTGANMTAETVLRLAQLPGIVAVKEASGNYAQISSVIKDAPQGFSVLSGNDDETLSLMATGADGVISVASNIVPGLMTQLTRALAYDDMTAARRIHYRLMPLFKNCFVESNPIPVKAGMSLLGLVRNNLRLPLTSATENTLDIMRQTLKDLGIWNN</sequence>
<keyword evidence="8 12" id="KW-0457">Lysine biosynthesis</keyword>
<dbReference type="PIRSF" id="PIRSF001365">
    <property type="entry name" value="DHDPS"/>
    <property type="match status" value="1"/>
</dbReference>
<reference evidence="16" key="1">
    <citation type="submission" date="2020-10" db="EMBL/GenBank/DDBJ databases">
        <authorList>
            <person name="Gilroy R."/>
        </authorList>
    </citation>
    <scope>NUCLEOTIDE SEQUENCE</scope>
    <source>
        <strain evidence="16">B1-8020</strain>
    </source>
</reference>
<dbReference type="HAMAP" id="MF_00418">
    <property type="entry name" value="DapA"/>
    <property type="match status" value="1"/>
</dbReference>
<keyword evidence="10 12" id="KW-0704">Schiff base</keyword>
<dbReference type="GO" id="GO:0009089">
    <property type="term" value="P:lysine biosynthetic process via diaminopimelate"/>
    <property type="evidence" value="ECO:0007669"/>
    <property type="project" value="UniProtKB-UniRule"/>
</dbReference>
<feature type="binding site" evidence="12 15">
    <location>
        <position position="50"/>
    </location>
    <ligand>
        <name>pyruvate</name>
        <dbReference type="ChEBI" id="CHEBI:15361"/>
    </ligand>
</feature>
<dbReference type="PANTHER" id="PTHR12128:SF66">
    <property type="entry name" value="4-HYDROXY-2-OXOGLUTARATE ALDOLASE, MITOCHONDRIAL"/>
    <property type="match status" value="1"/>
</dbReference>
<dbReference type="GO" id="GO:0008840">
    <property type="term" value="F:4-hydroxy-tetrahydrodipicolinate synthase activity"/>
    <property type="evidence" value="ECO:0007669"/>
    <property type="project" value="UniProtKB-UniRule"/>
</dbReference>
<evidence type="ECO:0000256" key="1">
    <source>
        <dbReference type="ARBA" id="ARBA00003294"/>
    </source>
</evidence>
<dbReference type="EC" id="4.3.3.7" evidence="4 12"/>
<feature type="active site" description="Proton donor/acceptor" evidence="12 14">
    <location>
        <position position="137"/>
    </location>
</feature>
<evidence type="ECO:0000313" key="17">
    <source>
        <dbReference type="Proteomes" id="UP000823604"/>
    </source>
</evidence>
<dbReference type="NCBIfam" id="TIGR00674">
    <property type="entry name" value="dapA"/>
    <property type="match status" value="1"/>
</dbReference>
<evidence type="ECO:0000256" key="14">
    <source>
        <dbReference type="PIRSR" id="PIRSR001365-1"/>
    </source>
</evidence>
<comment type="function">
    <text evidence="1 12">Catalyzes the condensation of (S)-aspartate-beta-semialdehyde [(S)-ASA] and pyruvate to 4-hydroxy-tetrahydrodipicolinate (HTPA).</text>
</comment>
<dbReference type="PRINTS" id="PR00146">
    <property type="entry name" value="DHPICSNTHASE"/>
</dbReference>
<dbReference type="GO" id="GO:0019877">
    <property type="term" value="P:diaminopimelate biosynthetic process"/>
    <property type="evidence" value="ECO:0007669"/>
    <property type="project" value="UniProtKB-UniRule"/>
</dbReference>
<evidence type="ECO:0000256" key="8">
    <source>
        <dbReference type="ARBA" id="ARBA00023154"/>
    </source>
</evidence>
<gene>
    <name evidence="12" type="primary">dapA</name>
    <name evidence="16" type="ORF">IAB81_00875</name>
</gene>
<dbReference type="AlphaFoldDB" id="A0A9D9NFR3"/>
<evidence type="ECO:0000256" key="3">
    <source>
        <dbReference type="ARBA" id="ARBA00007592"/>
    </source>
</evidence>
<keyword evidence="7 12" id="KW-0220">Diaminopimelate biosynthesis</keyword>
<feature type="binding site" evidence="12 15">
    <location>
        <position position="207"/>
    </location>
    <ligand>
        <name>pyruvate</name>
        <dbReference type="ChEBI" id="CHEBI:15361"/>
    </ligand>
</feature>
<evidence type="ECO:0000256" key="11">
    <source>
        <dbReference type="ARBA" id="ARBA00047836"/>
    </source>
</evidence>
<dbReference type="Gene3D" id="3.20.20.70">
    <property type="entry name" value="Aldolase class I"/>
    <property type="match status" value="1"/>
</dbReference>
<organism evidence="16 17">
    <name type="scientific">Candidatus Merdivivens pullicola</name>
    <dbReference type="NCBI Taxonomy" id="2840872"/>
    <lineage>
        <taxon>Bacteria</taxon>
        <taxon>Pseudomonadati</taxon>
        <taxon>Bacteroidota</taxon>
        <taxon>Bacteroidia</taxon>
        <taxon>Bacteroidales</taxon>
        <taxon>Muribaculaceae</taxon>
        <taxon>Muribaculaceae incertae sedis</taxon>
        <taxon>Candidatus Merdivivens</taxon>
    </lineage>
</organism>
<feature type="site" description="Part of a proton relay during catalysis" evidence="12">
    <location>
        <position position="49"/>
    </location>
</feature>
<dbReference type="Proteomes" id="UP000823604">
    <property type="component" value="Unassembled WGS sequence"/>
</dbReference>
<comment type="catalytic activity">
    <reaction evidence="11 12">
        <text>L-aspartate 4-semialdehyde + pyruvate = (2S,4S)-4-hydroxy-2,3,4,5-tetrahydrodipicolinate + H2O + H(+)</text>
        <dbReference type="Rhea" id="RHEA:34171"/>
        <dbReference type="ChEBI" id="CHEBI:15361"/>
        <dbReference type="ChEBI" id="CHEBI:15377"/>
        <dbReference type="ChEBI" id="CHEBI:15378"/>
        <dbReference type="ChEBI" id="CHEBI:67139"/>
        <dbReference type="ChEBI" id="CHEBI:537519"/>
        <dbReference type="EC" id="4.3.3.7"/>
    </reaction>
</comment>
<evidence type="ECO:0000256" key="7">
    <source>
        <dbReference type="ARBA" id="ARBA00022915"/>
    </source>
</evidence>
<comment type="caution">
    <text evidence="12">Was originally thought to be a dihydrodipicolinate synthase (DHDPS), catalyzing the condensation of (S)-aspartate-beta-semialdehyde [(S)-ASA] and pyruvate to dihydrodipicolinate (DHDP). However, it was shown in E.coli that the product of the enzymatic reaction is not dihydrodipicolinate but in fact (4S)-4-hydroxy-2,3,4,5-tetrahydro-(2S)-dipicolinic acid (HTPA), and that the consecutive dehydration reaction leading to DHDP is not spontaneous but catalyzed by DapB.</text>
</comment>
<accession>A0A9D9NFR3</accession>
<dbReference type="InterPro" id="IPR013785">
    <property type="entry name" value="Aldolase_TIM"/>
</dbReference>
<comment type="subcellular location">
    <subcellularLocation>
        <location evidence="12">Cytoplasm</location>
    </subcellularLocation>
</comment>
<evidence type="ECO:0000256" key="12">
    <source>
        <dbReference type="HAMAP-Rule" id="MF_00418"/>
    </source>
</evidence>
<dbReference type="GO" id="GO:0005829">
    <property type="term" value="C:cytosol"/>
    <property type="evidence" value="ECO:0007669"/>
    <property type="project" value="TreeGrafter"/>
</dbReference>
<comment type="similarity">
    <text evidence="3 12 13">Belongs to the DapA family.</text>
</comment>
<keyword evidence="5 12" id="KW-0963">Cytoplasm</keyword>
<comment type="subunit">
    <text evidence="12">Homotetramer; dimer of dimers.</text>
</comment>
<dbReference type="Pfam" id="PF00701">
    <property type="entry name" value="DHDPS"/>
    <property type="match status" value="1"/>
</dbReference>
<evidence type="ECO:0000256" key="9">
    <source>
        <dbReference type="ARBA" id="ARBA00023239"/>
    </source>
</evidence>
<feature type="site" description="Part of a proton relay during catalysis" evidence="12">
    <location>
        <position position="111"/>
    </location>
</feature>
<dbReference type="InterPro" id="IPR002220">
    <property type="entry name" value="DapA-like"/>
</dbReference>
<evidence type="ECO:0000256" key="15">
    <source>
        <dbReference type="PIRSR" id="PIRSR001365-2"/>
    </source>
</evidence>
<evidence type="ECO:0000256" key="2">
    <source>
        <dbReference type="ARBA" id="ARBA00005120"/>
    </source>
</evidence>
<keyword evidence="9 12" id="KW-0456">Lyase</keyword>
<feature type="active site" description="Schiff-base intermediate with substrate" evidence="12 14">
    <location>
        <position position="165"/>
    </location>
</feature>
<keyword evidence="6 12" id="KW-0028">Amino-acid biosynthesis</keyword>
<name>A0A9D9NFR3_9BACT</name>
<dbReference type="CDD" id="cd00950">
    <property type="entry name" value="DHDPS"/>
    <property type="match status" value="1"/>
</dbReference>
<dbReference type="PANTHER" id="PTHR12128">
    <property type="entry name" value="DIHYDRODIPICOLINATE SYNTHASE"/>
    <property type="match status" value="1"/>
</dbReference>
<reference evidence="16" key="2">
    <citation type="journal article" date="2021" name="PeerJ">
        <title>Extensive microbial diversity within the chicken gut microbiome revealed by metagenomics and culture.</title>
        <authorList>
            <person name="Gilroy R."/>
            <person name="Ravi A."/>
            <person name="Getino M."/>
            <person name="Pursley I."/>
            <person name="Horton D.L."/>
            <person name="Alikhan N.F."/>
            <person name="Baker D."/>
            <person name="Gharbi K."/>
            <person name="Hall N."/>
            <person name="Watson M."/>
            <person name="Adriaenssens E.M."/>
            <person name="Foster-Nyarko E."/>
            <person name="Jarju S."/>
            <person name="Secka A."/>
            <person name="Antonio M."/>
            <person name="Oren A."/>
            <person name="Chaudhuri R.R."/>
            <person name="La Ragione R."/>
            <person name="Hildebrand F."/>
            <person name="Pallen M.J."/>
        </authorList>
    </citation>
    <scope>NUCLEOTIDE SEQUENCE</scope>
    <source>
        <strain evidence="16">B1-8020</strain>
    </source>
</reference>
<comment type="pathway">
    <text evidence="2 12">Amino-acid biosynthesis; L-lysine biosynthesis via DAP pathway; (S)-tetrahydrodipicolinate from L-aspartate: step 3/4.</text>
</comment>
<evidence type="ECO:0000256" key="4">
    <source>
        <dbReference type="ARBA" id="ARBA00012086"/>
    </source>
</evidence>
<protein>
    <recommendedName>
        <fullName evidence="4 12">4-hydroxy-tetrahydrodipicolinate synthase</fullName>
        <shortName evidence="12">HTPA synthase</shortName>
        <ecNumber evidence="4 12">4.3.3.7</ecNumber>
    </recommendedName>
</protein>
<evidence type="ECO:0000256" key="13">
    <source>
        <dbReference type="PIRNR" id="PIRNR001365"/>
    </source>
</evidence>
<dbReference type="SUPFAM" id="SSF51569">
    <property type="entry name" value="Aldolase"/>
    <property type="match status" value="1"/>
</dbReference>
<dbReference type="SMART" id="SM01130">
    <property type="entry name" value="DHDPS"/>
    <property type="match status" value="1"/>
</dbReference>
<dbReference type="PROSITE" id="PS00666">
    <property type="entry name" value="DHDPS_2"/>
    <property type="match status" value="1"/>
</dbReference>